<dbReference type="InterPro" id="IPR018299">
    <property type="entry name" value="Alkaline_phosphatase_AS"/>
</dbReference>
<evidence type="ECO:0000256" key="8">
    <source>
        <dbReference type="ARBA" id="ARBA00022833"/>
    </source>
</evidence>
<dbReference type="PROSITE" id="PS00123">
    <property type="entry name" value="ALKALINE_PHOSPHATASE"/>
    <property type="match status" value="1"/>
</dbReference>
<feature type="binding site" evidence="14">
    <location>
        <position position="205"/>
    </location>
    <ligand>
        <name>Mg(2+)</name>
        <dbReference type="ChEBI" id="CHEBI:18420"/>
    </ligand>
</feature>
<dbReference type="AlphaFoldDB" id="A0AAE1TP61"/>
<dbReference type="GO" id="GO:0005886">
    <property type="term" value="C:plasma membrane"/>
    <property type="evidence" value="ECO:0007669"/>
    <property type="project" value="UniProtKB-SubCell"/>
</dbReference>
<feature type="binding site" evidence="14">
    <location>
        <position position="373"/>
    </location>
    <ligand>
        <name>Zn(2+)</name>
        <dbReference type="ChEBI" id="CHEBI:29105"/>
        <label>2</label>
    </ligand>
</feature>
<keyword evidence="5" id="KW-0336">GPI-anchor</keyword>
<feature type="binding site" evidence="14">
    <location>
        <position position="369"/>
    </location>
    <ligand>
        <name>Zn(2+)</name>
        <dbReference type="ChEBI" id="CHEBI:29105"/>
        <label>2</label>
    </ligand>
</feature>
<sequence length="539" mass="58743">MCVFPPLPPLRYLYNLCAVARFAFGTSTTPTSTITITITMKPILLLILGILVAVQAASDSAFWNAMMQADLEAAINNSPIMNQAKNIIFFLGDGMSISTLTAARFLKGFLTGEHEHQVMAYEKFPYSTLIKTYSADTMVTDSAASATAYLTGVKANQDTIGVDANVLNMDCNAMNNPAYHTTSVLRNFQDAGRSTGIVTTSRVTHASPAGNYAHTAERSWENDYDLIEDDQDTNLCDDVAEQLVLGETGSKIKVIMGGGRQKFTPLGVPDPELGSGGSRLDGKDLIETWLTEKELMGNASYVWQREELLAVDTSATDYLLGLFDWSHMAYFVDNDTRNPTLEEMTRTAIEILSKDTNGYFLFVEGAKIDLAHHDNEYRSSLEEALQLEKAIALADAMTDPQDTLILLTADHSHPMVINGYADLRDDIRGLASISDTDGLPYTTILYTNGPGYRGEVNGSRPDPSLEDYTNPHYSAAATVPRGSSSHAGEEVILYARGPQAHLFSGIHENAFIPHTLRYAACVGDGLQFCSASSKKTDGK</sequence>
<evidence type="ECO:0000256" key="9">
    <source>
        <dbReference type="ARBA" id="ARBA00022842"/>
    </source>
</evidence>
<evidence type="ECO:0000256" key="14">
    <source>
        <dbReference type="PIRSR" id="PIRSR601952-2"/>
    </source>
</evidence>
<comment type="similarity">
    <text evidence="2 15">Belongs to the alkaline phosphatase family.</text>
</comment>
<keyword evidence="12" id="KW-0449">Lipoprotein</keyword>
<feature type="binding site" evidence="14">
    <location>
        <position position="93"/>
    </location>
    <ligand>
        <name>Zn(2+)</name>
        <dbReference type="ChEBI" id="CHEBI:29105"/>
        <label>2</label>
    </ligand>
</feature>
<dbReference type="PANTHER" id="PTHR11596">
    <property type="entry name" value="ALKALINE PHOSPHATASE"/>
    <property type="match status" value="1"/>
</dbReference>
<comment type="cofactor">
    <cofactor evidence="14">
        <name>Mg(2+)</name>
        <dbReference type="ChEBI" id="CHEBI:18420"/>
    </cofactor>
    <text evidence="14">Binds 1 Mg(2+) ion.</text>
</comment>
<feature type="binding site" evidence="14">
    <location>
        <position position="207"/>
    </location>
    <ligand>
        <name>Mg(2+)</name>
        <dbReference type="ChEBI" id="CHEBI:18420"/>
    </ligand>
</feature>
<dbReference type="PANTHER" id="PTHR11596:SF91">
    <property type="entry name" value="ALKALINE PHOSPHATASE-RELATED"/>
    <property type="match status" value="1"/>
</dbReference>
<comment type="cofactor">
    <cofactor evidence="14">
        <name>Zn(2+)</name>
        <dbReference type="ChEBI" id="CHEBI:29105"/>
    </cofactor>
    <text evidence="14">Binds 2 Zn(2+) ions.</text>
</comment>
<proteinExistence type="inferred from homology"/>
<dbReference type="PRINTS" id="PR00113">
    <property type="entry name" value="ALKPHPHTASE"/>
</dbReference>
<evidence type="ECO:0000313" key="17">
    <source>
        <dbReference type="EMBL" id="KAK4292577.1"/>
    </source>
</evidence>
<dbReference type="SUPFAM" id="SSF53649">
    <property type="entry name" value="Alkaline phosphatase-like"/>
    <property type="match status" value="1"/>
</dbReference>
<name>A0AAE1TP61_9EUCA</name>
<evidence type="ECO:0000256" key="13">
    <source>
        <dbReference type="PIRSR" id="PIRSR601952-1"/>
    </source>
</evidence>
<keyword evidence="11" id="KW-0325">Glycoprotein</keyword>
<dbReference type="CDD" id="cd16012">
    <property type="entry name" value="ALP"/>
    <property type="match status" value="1"/>
</dbReference>
<organism evidence="17 18">
    <name type="scientific">Petrolisthes manimaculis</name>
    <dbReference type="NCBI Taxonomy" id="1843537"/>
    <lineage>
        <taxon>Eukaryota</taxon>
        <taxon>Metazoa</taxon>
        <taxon>Ecdysozoa</taxon>
        <taxon>Arthropoda</taxon>
        <taxon>Crustacea</taxon>
        <taxon>Multicrustacea</taxon>
        <taxon>Malacostraca</taxon>
        <taxon>Eumalacostraca</taxon>
        <taxon>Eucarida</taxon>
        <taxon>Decapoda</taxon>
        <taxon>Pleocyemata</taxon>
        <taxon>Anomura</taxon>
        <taxon>Galatheoidea</taxon>
        <taxon>Porcellanidae</taxon>
        <taxon>Petrolisthes</taxon>
    </lineage>
</organism>
<reference evidence="17" key="1">
    <citation type="submission" date="2023-11" db="EMBL/GenBank/DDBJ databases">
        <title>Genome assemblies of two species of porcelain crab, Petrolisthes cinctipes and Petrolisthes manimaculis (Anomura: Porcellanidae).</title>
        <authorList>
            <person name="Angst P."/>
        </authorList>
    </citation>
    <scope>NUCLEOTIDE SEQUENCE</scope>
    <source>
        <strain evidence="17">PB745_02</strain>
        <tissue evidence="17">Gill</tissue>
    </source>
</reference>
<evidence type="ECO:0000256" key="1">
    <source>
        <dbReference type="ARBA" id="ARBA00004609"/>
    </source>
</evidence>
<keyword evidence="8 14" id="KW-0862">Zinc</keyword>
<dbReference type="FunFam" id="3.40.720.10:FF:000008">
    <property type="entry name" value="Alkaline phosphatase"/>
    <property type="match status" value="1"/>
</dbReference>
<feature type="binding site" evidence="14">
    <location>
        <position position="93"/>
    </location>
    <ligand>
        <name>Mg(2+)</name>
        <dbReference type="ChEBI" id="CHEBI:18420"/>
    </ligand>
</feature>
<dbReference type="InterPro" id="IPR017850">
    <property type="entry name" value="Alkaline_phosphatase_core_sf"/>
</dbReference>
<keyword evidence="9 14" id="KW-0460">Magnesium</keyword>
<dbReference type="EC" id="3.1.3.1" evidence="3 16"/>
<feature type="binding site" evidence="14">
    <location>
        <position position="410"/>
    </location>
    <ligand>
        <name>Zn(2+)</name>
        <dbReference type="ChEBI" id="CHEBI:29105"/>
        <label>2</label>
    </ligand>
</feature>
<dbReference type="GO" id="GO:0098552">
    <property type="term" value="C:side of membrane"/>
    <property type="evidence" value="ECO:0007669"/>
    <property type="project" value="UniProtKB-KW"/>
</dbReference>
<keyword evidence="10" id="KW-0472">Membrane</keyword>
<comment type="subcellular location">
    <subcellularLocation>
        <location evidence="1">Cell membrane</location>
        <topology evidence="1">Lipid-anchor</topology>
        <topology evidence="1">GPI-anchor</topology>
    </subcellularLocation>
</comment>
<evidence type="ECO:0000256" key="7">
    <source>
        <dbReference type="ARBA" id="ARBA00022801"/>
    </source>
</evidence>
<keyword evidence="7 16" id="KW-0378">Hydrolase</keyword>
<evidence type="ECO:0000256" key="11">
    <source>
        <dbReference type="ARBA" id="ARBA00023180"/>
    </source>
</evidence>
<dbReference type="Gene3D" id="3.40.720.10">
    <property type="entry name" value="Alkaline Phosphatase, subunit A"/>
    <property type="match status" value="1"/>
</dbReference>
<evidence type="ECO:0000256" key="16">
    <source>
        <dbReference type="RuleBase" id="RU003947"/>
    </source>
</evidence>
<comment type="caution">
    <text evidence="17">The sequence shown here is derived from an EMBL/GenBank/DDBJ whole genome shotgun (WGS) entry which is preliminary data.</text>
</comment>
<keyword evidence="4" id="KW-1003">Cell membrane</keyword>
<feature type="binding site" evidence="14">
    <location>
        <position position="486"/>
    </location>
    <ligand>
        <name>Zn(2+)</name>
        <dbReference type="ChEBI" id="CHEBI:29105"/>
        <label>2</label>
    </ligand>
</feature>
<evidence type="ECO:0000313" key="18">
    <source>
        <dbReference type="Proteomes" id="UP001292094"/>
    </source>
</evidence>
<evidence type="ECO:0000256" key="3">
    <source>
        <dbReference type="ARBA" id="ARBA00012647"/>
    </source>
</evidence>
<dbReference type="GO" id="GO:0004035">
    <property type="term" value="F:alkaline phosphatase activity"/>
    <property type="evidence" value="ECO:0007669"/>
    <property type="project" value="UniProtKB-EC"/>
</dbReference>
<evidence type="ECO:0000256" key="15">
    <source>
        <dbReference type="RuleBase" id="RU003946"/>
    </source>
</evidence>
<evidence type="ECO:0000256" key="10">
    <source>
        <dbReference type="ARBA" id="ARBA00023136"/>
    </source>
</evidence>
<evidence type="ECO:0000256" key="2">
    <source>
        <dbReference type="ARBA" id="ARBA00005984"/>
    </source>
</evidence>
<dbReference type="Pfam" id="PF00245">
    <property type="entry name" value="Alk_phosphatase"/>
    <property type="match status" value="1"/>
</dbReference>
<protein>
    <recommendedName>
        <fullName evidence="3 16">Alkaline phosphatase</fullName>
        <ecNumber evidence="3 16">3.1.3.1</ecNumber>
    </recommendedName>
</protein>
<feature type="active site" description="Phosphoserine intermediate" evidence="13">
    <location>
        <position position="142"/>
    </location>
</feature>
<evidence type="ECO:0000256" key="4">
    <source>
        <dbReference type="ARBA" id="ARBA00022475"/>
    </source>
</evidence>
<accession>A0AAE1TP61</accession>
<dbReference type="GO" id="GO:0046872">
    <property type="term" value="F:metal ion binding"/>
    <property type="evidence" value="ECO:0007669"/>
    <property type="project" value="UniProtKB-KW"/>
</dbReference>
<feature type="binding site" evidence="14">
    <location>
        <position position="364"/>
    </location>
    <ligand>
        <name>Mg(2+)</name>
        <dbReference type="ChEBI" id="CHEBI:18420"/>
    </ligand>
</feature>
<keyword evidence="6 14" id="KW-0479">Metal-binding</keyword>
<evidence type="ECO:0000256" key="6">
    <source>
        <dbReference type="ARBA" id="ARBA00022723"/>
    </source>
</evidence>
<feature type="binding site" evidence="14">
    <location>
        <position position="411"/>
    </location>
    <ligand>
        <name>Zn(2+)</name>
        <dbReference type="ChEBI" id="CHEBI:29105"/>
        <label>2</label>
    </ligand>
</feature>
<dbReference type="EMBL" id="JAWZYT010004788">
    <property type="protein sequence ID" value="KAK4292577.1"/>
    <property type="molecule type" value="Genomic_DNA"/>
</dbReference>
<comment type="catalytic activity">
    <reaction evidence="16">
        <text>a phosphate monoester + H2O = an alcohol + phosphate</text>
        <dbReference type="Rhea" id="RHEA:15017"/>
        <dbReference type="ChEBI" id="CHEBI:15377"/>
        <dbReference type="ChEBI" id="CHEBI:30879"/>
        <dbReference type="ChEBI" id="CHEBI:43474"/>
        <dbReference type="ChEBI" id="CHEBI:67140"/>
        <dbReference type="EC" id="3.1.3.1"/>
    </reaction>
</comment>
<evidence type="ECO:0000256" key="5">
    <source>
        <dbReference type="ARBA" id="ARBA00022622"/>
    </source>
</evidence>
<evidence type="ECO:0000256" key="12">
    <source>
        <dbReference type="ARBA" id="ARBA00023288"/>
    </source>
</evidence>
<keyword evidence="18" id="KW-1185">Reference proteome</keyword>
<dbReference type="InterPro" id="IPR001952">
    <property type="entry name" value="Alkaline_phosphatase"/>
</dbReference>
<gene>
    <name evidence="17" type="ORF">Pmani_034665</name>
</gene>
<dbReference type="Proteomes" id="UP001292094">
    <property type="component" value="Unassembled WGS sequence"/>
</dbReference>
<dbReference type="SMART" id="SM00098">
    <property type="entry name" value="alkPPc"/>
    <property type="match status" value="1"/>
</dbReference>